<keyword evidence="2" id="KW-1185">Reference proteome</keyword>
<dbReference type="Proteomes" id="UP001153332">
    <property type="component" value="Unassembled WGS sequence"/>
</dbReference>
<reference evidence="1" key="1">
    <citation type="submission" date="2022-12" db="EMBL/GenBank/DDBJ databases">
        <title>Genome Sequence of Lasiodiplodia mahajangana.</title>
        <authorList>
            <person name="Buettner E."/>
        </authorList>
    </citation>
    <scope>NUCLEOTIDE SEQUENCE</scope>
    <source>
        <strain evidence="1">VT137</strain>
    </source>
</reference>
<protein>
    <submittedName>
        <fullName evidence="1">Uncharacterized protein</fullName>
    </submittedName>
</protein>
<dbReference type="EMBL" id="JAPUUL010002482">
    <property type="protein sequence ID" value="KAJ8125243.1"/>
    <property type="molecule type" value="Genomic_DNA"/>
</dbReference>
<organism evidence="1 2">
    <name type="scientific">Lasiodiplodia mahajangana</name>
    <dbReference type="NCBI Taxonomy" id="1108764"/>
    <lineage>
        <taxon>Eukaryota</taxon>
        <taxon>Fungi</taxon>
        <taxon>Dikarya</taxon>
        <taxon>Ascomycota</taxon>
        <taxon>Pezizomycotina</taxon>
        <taxon>Dothideomycetes</taxon>
        <taxon>Dothideomycetes incertae sedis</taxon>
        <taxon>Botryosphaeriales</taxon>
        <taxon>Botryosphaeriaceae</taxon>
        <taxon>Lasiodiplodia</taxon>
    </lineage>
</organism>
<evidence type="ECO:0000313" key="2">
    <source>
        <dbReference type="Proteomes" id="UP001153332"/>
    </source>
</evidence>
<proteinExistence type="predicted"/>
<comment type="caution">
    <text evidence="1">The sequence shown here is derived from an EMBL/GenBank/DDBJ whole genome shotgun (WGS) entry which is preliminary data.</text>
</comment>
<sequence>MARRRVIADSEDEDEGDEVIFHPTGDFDRPEPEPLSPPGQHSSVAAAESHHDQLHVTDPSSFANGYDDQRNLSVQQSHLIENIVRQSQRASASSGDVSLPAQKRRRRADRSSGTDVTSPTASKRARNHATLLSDGVSEFTTPRKSTGQEWEIPSSPEDATTSINTKCAPKAEEKTYGSGKKRKSRLISSPATTEMFAAEKTAQQAASKDNGVDNRVDGDQRTGAMLTPTAKRKKVSHHDLTLPDTTKFYIAQSNLTTMQKLEYQKVNVSLNGYGGLPGSLPHQKSSGVTTIAYSTPSGYSPVPPLPWEEPLEQPASPLSNKVINISSSPDVMDSRFEFPNENNSVARLETDMTMPNPKNNRKFSVKPPAVTSVSNGKRAAQGDEEDELWKDEVGDLDPPDLPPTSYKPKVTKPRPMATGFPGIEDNPESLEGILDEAVTQTESIADFIAPALPDTDPPPLPDTDPPELPDTNCPEPPEPSLEVVAGTTESYLNQDSTSPQQATEAEPSVEKPKKRRGRPRKSGPPKAAKEQLPEPYIASELPRLNSPREDSNNDESSTVLKKQKNTEQKAKREKCQAIDEIEDTPSKDNRLALKEVDSNLKTSSKLDSTKESPTKTRAEPQDEEPTPKKGLRETPKLTASQPKVPYRVGLSKRSRIAPLLKSIKK</sequence>
<gene>
    <name evidence="1" type="ORF">O1611_g8397</name>
</gene>
<accession>A0ACC2JDD1</accession>
<evidence type="ECO:0000313" key="1">
    <source>
        <dbReference type="EMBL" id="KAJ8125243.1"/>
    </source>
</evidence>
<name>A0ACC2JDD1_9PEZI</name>